<name>A0ABD1V122_9LAMI</name>
<comment type="caution">
    <text evidence="2">The sequence shown here is derived from an EMBL/GenBank/DDBJ whole genome shotgun (WGS) entry which is preliminary data.</text>
</comment>
<feature type="region of interest" description="Disordered" evidence="1">
    <location>
        <begin position="156"/>
        <end position="176"/>
    </location>
</feature>
<sequence length="809" mass="89693">MESSSVKLHSRKRKKQYPSPSNPLVGIFTRSKSQVYVHLNRSGRARPDASKKSHLRSCSISSYPFPRKPNSVQPRPGKETGTEPVEASLELNDKIDSGISTIKDLRARRVFSPTVNPILEVEEMKINGCSNLLQNMDLVTVSDRCMDLDVVNTKVDESKESGETVPPEADSKENNSKDVVNLMKNEAISTNGSISRSKMVLNSCAKRKVFKTPSSFSYRRLLPYLMDIVKEESSLSKIEIVDAEFPYKLQELSILSTKMPSIVENDCAAKLEGTGAQTNPTKCSENEELQKFDEEQPCILRNLSNVEYQLEPKSREDGVSGVEDSVEEEECAQMKPNPDVLSAMVVRESGKNMEVNTLLTEKPNLKGTSVGCTSTGNKSCHSPNGKGGTNWKTETKIFFTGASKVIQHPKPQIDLKDVPSLSFASSYEENPVKKIRIESFSKQPHTEDEEQNILPAIVPPVNGSSSDNDNNLNPSTPPLYSTNDSSKVGPSSIVSDDTSYLITPLDLPEERRLLVQNSPKKFVSEIPHNDILDCDGKSNCSAVQSCSIVDRDILTDESCSKLSEPQPVDTKVKCMAVSVEAHKSNKELIQEVTSNRTPSQIEASDSLVASTDGPFKGILKRNPIGCRGPCNCLNCASFRLHAERAFEFSRNQMHDAEEVAWNLMKELANVRHLLEKSAVNENDLTAIQFNLAEVKQVCNQALETENLAKERLNQLNYDLNIHCRIPIVAFLGGFLFFISRVGPRDCLRDSGKFMILIEENLPVVSVTQRCKFVRGNFGCTRSSIPNERAVHGQVQAASRTEHASQTRFA</sequence>
<dbReference type="AlphaFoldDB" id="A0ABD1V122"/>
<feature type="region of interest" description="Disordered" evidence="1">
    <location>
        <begin position="1"/>
        <end position="26"/>
    </location>
</feature>
<proteinExistence type="predicted"/>
<gene>
    <name evidence="2" type="ORF">Fot_23596</name>
</gene>
<feature type="compositionally biased region" description="Low complexity" evidence="1">
    <location>
        <begin position="459"/>
        <end position="474"/>
    </location>
</feature>
<evidence type="ECO:0000313" key="3">
    <source>
        <dbReference type="Proteomes" id="UP001604277"/>
    </source>
</evidence>
<evidence type="ECO:0000256" key="1">
    <source>
        <dbReference type="SAM" id="MobiDB-lite"/>
    </source>
</evidence>
<dbReference type="EMBL" id="JBFOLJ010000006">
    <property type="protein sequence ID" value="KAL2530995.1"/>
    <property type="molecule type" value="Genomic_DNA"/>
</dbReference>
<dbReference type="PANTHER" id="PTHR34461">
    <property type="entry name" value="EXPRESSED PROTEIN"/>
    <property type="match status" value="1"/>
</dbReference>
<dbReference type="Proteomes" id="UP001604277">
    <property type="component" value="Unassembled WGS sequence"/>
</dbReference>
<evidence type="ECO:0000313" key="2">
    <source>
        <dbReference type="EMBL" id="KAL2530995.1"/>
    </source>
</evidence>
<feature type="region of interest" description="Disordered" evidence="1">
    <location>
        <begin position="41"/>
        <end position="85"/>
    </location>
</feature>
<protein>
    <submittedName>
        <fullName evidence="2">Uncharacterized protein</fullName>
    </submittedName>
</protein>
<organism evidence="2 3">
    <name type="scientific">Forsythia ovata</name>
    <dbReference type="NCBI Taxonomy" id="205694"/>
    <lineage>
        <taxon>Eukaryota</taxon>
        <taxon>Viridiplantae</taxon>
        <taxon>Streptophyta</taxon>
        <taxon>Embryophyta</taxon>
        <taxon>Tracheophyta</taxon>
        <taxon>Spermatophyta</taxon>
        <taxon>Magnoliopsida</taxon>
        <taxon>eudicotyledons</taxon>
        <taxon>Gunneridae</taxon>
        <taxon>Pentapetalae</taxon>
        <taxon>asterids</taxon>
        <taxon>lamiids</taxon>
        <taxon>Lamiales</taxon>
        <taxon>Oleaceae</taxon>
        <taxon>Forsythieae</taxon>
        <taxon>Forsythia</taxon>
    </lineage>
</organism>
<dbReference type="PANTHER" id="PTHR34461:SF4">
    <property type="entry name" value="OS01G0101800 PROTEIN"/>
    <property type="match status" value="1"/>
</dbReference>
<feature type="region of interest" description="Disordered" evidence="1">
    <location>
        <begin position="457"/>
        <end position="492"/>
    </location>
</feature>
<accession>A0ABD1V122</accession>
<feature type="compositionally biased region" description="Polar residues" evidence="1">
    <location>
        <begin position="479"/>
        <end position="492"/>
    </location>
</feature>
<reference evidence="3" key="1">
    <citation type="submission" date="2024-07" db="EMBL/GenBank/DDBJ databases">
        <title>Two chromosome-level genome assemblies of Korean endemic species Abeliophyllum distichum and Forsythia ovata (Oleaceae).</title>
        <authorList>
            <person name="Jang H."/>
        </authorList>
    </citation>
    <scope>NUCLEOTIDE SEQUENCE [LARGE SCALE GENOMIC DNA]</scope>
</reference>
<keyword evidence="3" id="KW-1185">Reference proteome</keyword>